<protein>
    <submittedName>
        <fullName evidence="1">Uncharacterized protein</fullName>
    </submittedName>
</protein>
<dbReference type="PANTHER" id="PTHR33526">
    <property type="entry name" value="OS07G0123800 PROTEIN"/>
    <property type="match status" value="1"/>
</dbReference>
<accession>A0AAP0NFQ8</accession>
<name>A0AAP0NFQ8_LIQFO</name>
<organism evidence="1 2">
    <name type="scientific">Liquidambar formosana</name>
    <name type="common">Formosan gum</name>
    <dbReference type="NCBI Taxonomy" id="63359"/>
    <lineage>
        <taxon>Eukaryota</taxon>
        <taxon>Viridiplantae</taxon>
        <taxon>Streptophyta</taxon>
        <taxon>Embryophyta</taxon>
        <taxon>Tracheophyta</taxon>
        <taxon>Spermatophyta</taxon>
        <taxon>Magnoliopsida</taxon>
        <taxon>eudicotyledons</taxon>
        <taxon>Gunneridae</taxon>
        <taxon>Pentapetalae</taxon>
        <taxon>Saxifragales</taxon>
        <taxon>Altingiaceae</taxon>
        <taxon>Liquidambar</taxon>
    </lineage>
</organism>
<evidence type="ECO:0000313" key="1">
    <source>
        <dbReference type="EMBL" id="KAK9270504.1"/>
    </source>
</evidence>
<comment type="caution">
    <text evidence="1">The sequence shown here is derived from an EMBL/GenBank/DDBJ whole genome shotgun (WGS) entry which is preliminary data.</text>
</comment>
<reference evidence="1 2" key="1">
    <citation type="journal article" date="2024" name="Plant J.">
        <title>Genome sequences and population genomics reveal climatic adaptation and genomic divergence between two closely related sweetgum species.</title>
        <authorList>
            <person name="Xu W.Q."/>
            <person name="Ren C.Q."/>
            <person name="Zhang X.Y."/>
            <person name="Comes H.P."/>
            <person name="Liu X.H."/>
            <person name="Li Y.G."/>
            <person name="Kettle C.J."/>
            <person name="Jalonen R."/>
            <person name="Gaisberger H."/>
            <person name="Ma Y.Z."/>
            <person name="Qiu Y.X."/>
        </authorList>
    </citation>
    <scope>NUCLEOTIDE SEQUENCE [LARGE SCALE GENOMIC DNA]</scope>
    <source>
        <strain evidence="1">Hangzhou</strain>
    </source>
</reference>
<dbReference type="PIRSF" id="PIRSF031279">
    <property type="entry name" value="UCP031279"/>
    <property type="match status" value="1"/>
</dbReference>
<dbReference type="InterPro" id="IPR016972">
    <property type="entry name" value="UCP031279"/>
</dbReference>
<keyword evidence="2" id="KW-1185">Reference proteome</keyword>
<proteinExistence type="predicted"/>
<dbReference type="PANTHER" id="PTHR33526:SF13">
    <property type="entry name" value="TYROSINE-PROTEIN PHOSPHATASE 3-LIKE"/>
    <property type="match status" value="1"/>
</dbReference>
<dbReference type="AlphaFoldDB" id="A0AAP0NFQ8"/>
<evidence type="ECO:0000313" key="2">
    <source>
        <dbReference type="Proteomes" id="UP001415857"/>
    </source>
</evidence>
<dbReference type="Proteomes" id="UP001415857">
    <property type="component" value="Unassembled WGS sequence"/>
</dbReference>
<dbReference type="EMBL" id="JBBPBK010000014">
    <property type="protein sequence ID" value="KAK9270504.1"/>
    <property type="molecule type" value="Genomic_DNA"/>
</dbReference>
<gene>
    <name evidence="1" type="ORF">L1049_026084</name>
</gene>
<sequence>MRGKTHNQNRFVRIITMPFRVLGKARDFYVRSVTNCAHTVSYGNTIGCPGDLPRSFSVCSSRTNNSEDFRELVRAASTSTLVDRIGMDMLLQQHMREAAAMGSKVVVPRSCSVGMGKIDEDKPCCDFGEDTIDGKNGLFYPRSKSYAVTKRSVLVA</sequence>